<sequence length="72" mass="7970">MQIFAFCNTHDVSWGTKGDNDPAKSLGSAIIKKDSEGREIVEVEMPVDQVDIDSAYTGTLNNISIQRLEIRT</sequence>
<evidence type="ECO:0000313" key="1">
    <source>
        <dbReference type="EMBL" id="AIA95105.1"/>
    </source>
</evidence>
<accession>A0A060CPG8</accession>
<name>A0A060CPG8_9PEZI</name>
<dbReference type="EMBL" id="KF127745">
    <property type="protein sequence ID" value="AIA95105.1"/>
    <property type="molecule type" value="Genomic_DNA"/>
</dbReference>
<organism evidence="1">
    <name type="scientific">uncultured Neurospora</name>
    <dbReference type="NCBI Taxonomy" id="986066"/>
    <lineage>
        <taxon>Eukaryota</taxon>
        <taxon>Fungi</taxon>
        <taxon>Dikarya</taxon>
        <taxon>Ascomycota</taxon>
        <taxon>Pezizomycotina</taxon>
        <taxon>Sordariomycetes</taxon>
        <taxon>Sordariomycetidae</taxon>
        <taxon>Sordariales</taxon>
        <taxon>Sordariaceae</taxon>
        <taxon>environmental samples</taxon>
    </lineage>
</organism>
<dbReference type="AlphaFoldDB" id="A0A060CPG8"/>
<reference evidence="1" key="1">
    <citation type="journal article" date="2013" name="Environ. Microbiol.">
        <title>Seasonally variable intestinal metagenomes of the red palm weevil (Rhynchophorus ferrugineus).</title>
        <authorList>
            <person name="Jia S."/>
            <person name="Zhang X."/>
            <person name="Zhang G."/>
            <person name="Yin A."/>
            <person name="Zhang S."/>
            <person name="Li F."/>
            <person name="Wang L."/>
            <person name="Zhao D."/>
            <person name="Yun Q."/>
            <person name="Tala"/>
            <person name="Wang J."/>
            <person name="Sun G."/>
            <person name="Baabdullah M."/>
            <person name="Yu X."/>
            <person name="Hu S."/>
            <person name="Al-Mssallem I.S."/>
            <person name="Yu J."/>
        </authorList>
    </citation>
    <scope>NUCLEOTIDE SEQUENCE</scope>
</reference>
<protein>
    <submittedName>
        <fullName evidence="1">CAZy families GT2 protein</fullName>
    </submittedName>
</protein>
<proteinExistence type="predicted"/>